<dbReference type="SMART" id="SM00368">
    <property type="entry name" value="LRR_RI"/>
    <property type="match status" value="15"/>
</dbReference>
<dbReference type="GO" id="GO:0005737">
    <property type="term" value="C:cytoplasm"/>
    <property type="evidence" value="ECO:0007669"/>
    <property type="project" value="UniProtKB-SubCell"/>
</dbReference>
<dbReference type="AlphaFoldDB" id="A0A6P6N1E6"/>
<dbReference type="InterPro" id="IPR050637">
    <property type="entry name" value="NLRP_innate_immun_reg"/>
</dbReference>
<proteinExistence type="predicted"/>
<dbReference type="GeneID" id="113074261"/>
<dbReference type="PANTHER" id="PTHR45690">
    <property type="entry name" value="NACHT, LRR AND PYD DOMAINS-CONTAINING PROTEIN 12"/>
    <property type="match status" value="1"/>
</dbReference>
<dbReference type="InterPro" id="IPR001611">
    <property type="entry name" value="Leu-rich_rpt"/>
</dbReference>
<reference evidence="5" key="1">
    <citation type="submission" date="2025-08" db="UniProtKB">
        <authorList>
            <consortium name="RefSeq"/>
        </authorList>
    </citation>
    <scope>IDENTIFICATION</scope>
    <source>
        <strain evidence="5">Wakin</strain>
        <tissue evidence="5">Muscle</tissue>
    </source>
</reference>
<organism evidence="4 5">
    <name type="scientific">Carassius auratus</name>
    <name type="common">Goldfish</name>
    <dbReference type="NCBI Taxonomy" id="7957"/>
    <lineage>
        <taxon>Eukaryota</taxon>
        <taxon>Metazoa</taxon>
        <taxon>Chordata</taxon>
        <taxon>Craniata</taxon>
        <taxon>Vertebrata</taxon>
        <taxon>Euteleostomi</taxon>
        <taxon>Actinopterygii</taxon>
        <taxon>Neopterygii</taxon>
        <taxon>Teleostei</taxon>
        <taxon>Ostariophysi</taxon>
        <taxon>Cypriniformes</taxon>
        <taxon>Cyprinidae</taxon>
        <taxon>Cyprininae</taxon>
        <taxon>Carassius</taxon>
    </lineage>
</organism>
<accession>A0A6P6N1E6</accession>
<dbReference type="OrthoDB" id="120976at2759"/>
<dbReference type="InterPro" id="IPR032675">
    <property type="entry name" value="LRR_dom_sf"/>
</dbReference>
<dbReference type="FunFam" id="3.80.10.10:FF:001548">
    <property type="entry name" value="Si:ch211-213a13.2"/>
    <property type="match status" value="1"/>
</dbReference>
<keyword evidence="4" id="KW-1185">Reference proteome</keyword>
<evidence type="ECO:0000256" key="3">
    <source>
        <dbReference type="ARBA" id="ARBA00022737"/>
    </source>
</evidence>
<dbReference type="RefSeq" id="XP_026102805.1">
    <property type="nucleotide sequence ID" value="XM_026247020.1"/>
</dbReference>
<keyword evidence="3" id="KW-0677">Repeat</keyword>
<evidence type="ECO:0000313" key="4">
    <source>
        <dbReference type="Proteomes" id="UP000515129"/>
    </source>
</evidence>
<dbReference type="Pfam" id="PF13516">
    <property type="entry name" value="LRR_6"/>
    <property type="match status" value="4"/>
</dbReference>
<dbReference type="KEGG" id="caua:113074261"/>
<sequence>MLKNSSITEEGCAALISAFDSNPSNLIELDLSGNKLENSGIEKIFLLLKNPQCKFMKLKLSDCSITEEGYKALASALRSNPSHLIELDLTGNDPGQSGVKQLSDLLQVKNHKLKLRFLGPTADEACQYVKGIVGKNPLLLRELNLSENKLRVNQITALLQDKHCKLNTLILNNSDITEEDCRVLASALNSNPSNLTELNLSQTKLRNSGMKIFSTLFKNEQCRLKKLKFNSICITEEGCSALVSAFNSNPSNLIELDLSGNKLGDSGVTQISSLMRNVQFSLQILRLSDCSITEEGYNALASALRSNPSHLIELDLTGNDPGQSGVKELSDLLQDPNYQLKTLRFLGRAAEEACKYLTEVLHIKNPLLLRELNLSEHELGDTGVNQISALLQDKHCKLNTLTLKNSSITEEGCAALISAFDSNPSNLIELDLSGNKLGNSGIEKICLLLKNPQCKFMKLNPAAQEACEYLTKVLGTSPLLLTELDLSEDKLGDLDGEKLSALLVDSHSKLEKMKLNNCELTEKSCSVLATVLSSKTILKEMNLNNSRLLDSGVKVICEGLKKSVCELKILK</sequence>
<gene>
    <name evidence="5" type="primary">LOC113074261</name>
</gene>
<dbReference type="FunFam" id="3.80.10.10:FF:001019">
    <property type="entry name" value="Si:ch211-213a13.5"/>
    <property type="match status" value="1"/>
</dbReference>
<evidence type="ECO:0000313" key="5">
    <source>
        <dbReference type="RefSeq" id="XP_026102805.1"/>
    </source>
</evidence>
<comment type="subcellular location">
    <subcellularLocation>
        <location evidence="1">Cytoplasm</location>
    </subcellularLocation>
</comment>
<dbReference type="PANTHER" id="PTHR45690:SF19">
    <property type="entry name" value="NACHT, LRR AND PYD DOMAINS-CONTAINING PROTEIN 3"/>
    <property type="match status" value="1"/>
</dbReference>
<dbReference type="SUPFAM" id="SSF52047">
    <property type="entry name" value="RNI-like"/>
    <property type="match status" value="3"/>
</dbReference>
<dbReference type="Proteomes" id="UP000515129">
    <property type="component" value="Unplaced"/>
</dbReference>
<dbReference type="Gene3D" id="3.80.10.10">
    <property type="entry name" value="Ribonuclease Inhibitor"/>
    <property type="match status" value="4"/>
</dbReference>
<protein>
    <submittedName>
        <fullName evidence="5">Ribonuclease inhibitor-like</fullName>
    </submittedName>
</protein>
<evidence type="ECO:0000256" key="1">
    <source>
        <dbReference type="ARBA" id="ARBA00004496"/>
    </source>
</evidence>
<keyword evidence="2" id="KW-0963">Cytoplasm</keyword>
<name>A0A6P6N1E6_CARAU</name>
<evidence type="ECO:0000256" key="2">
    <source>
        <dbReference type="ARBA" id="ARBA00022490"/>
    </source>
</evidence>